<gene>
    <name evidence="7" type="ORF">MTR66_13505</name>
</gene>
<dbReference type="SUPFAM" id="SSF88659">
    <property type="entry name" value="Sigma3 and sigma4 domains of RNA polymerase sigma factors"/>
    <property type="match status" value="1"/>
</dbReference>
<feature type="domain" description="RNA polymerase sigma-70 region 2" evidence="5">
    <location>
        <begin position="14"/>
        <end position="73"/>
    </location>
</feature>
<proteinExistence type="inferred from homology"/>
<evidence type="ECO:0000313" key="8">
    <source>
        <dbReference type="Proteomes" id="UP001202281"/>
    </source>
</evidence>
<dbReference type="Pfam" id="PF04542">
    <property type="entry name" value="Sigma70_r2"/>
    <property type="match status" value="1"/>
</dbReference>
<evidence type="ECO:0000256" key="1">
    <source>
        <dbReference type="ARBA" id="ARBA00010641"/>
    </source>
</evidence>
<name>A0ABT0BT34_9SPHN</name>
<dbReference type="NCBIfam" id="TIGR02937">
    <property type="entry name" value="sigma70-ECF"/>
    <property type="match status" value="1"/>
</dbReference>
<dbReference type="EMBL" id="JALHLG010000019">
    <property type="protein sequence ID" value="MCJ2187829.1"/>
    <property type="molecule type" value="Genomic_DNA"/>
</dbReference>
<keyword evidence="8" id="KW-1185">Reference proteome</keyword>
<dbReference type="InterPro" id="IPR007627">
    <property type="entry name" value="RNA_pol_sigma70_r2"/>
</dbReference>
<dbReference type="InterPro" id="IPR013249">
    <property type="entry name" value="RNA_pol_sigma70_r4_t2"/>
</dbReference>
<dbReference type="Gene3D" id="1.10.1740.10">
    <property type="match status" value="1"/>
</dbReference>
<evidence type="ECO:0000256" key="4">
    <source>
        <dbReference type="ARBA" id="ARBA00023163"/>
    </source>
</evidence>
<dbReference type="RefSeq" id="WP_243921908.1">
    <property type="nucleotide sequence ID" value="NZ_JALHLG010000019.1"/>
</dbReference>
<keyword evidence="4" id="KW-0804">Transcription</keyword>
<dbReference type="CDD" id="cd06171">
    <property type="entry name" value="Sigma70_r4"/>
    <property type="match status" value="1"/>
</dbReference>
<evidence type="ECO:0000259" key="6">
    <source>
        <dbReference type="Pfam" id="PF08281"/>
    </source>
</evidence>
<comment type="similarity">
    <text evidence="1">Belongs to the sigma-70 factor family. ECF subfamily.</text>
</comment>
<dbReference type="InterPro" id="IPR013324">
    <property type="entry name" value="RNA_pol_sigma_r3/r4-like"/>
</dbReference>
<sequence>MSSATAQLSAGIARLKSYVRKRMRDPDQVEDVVQETLVRVMEQERRQVIDQPLAYAFRVADSVIVSGARKAARETELDGPELVCDLPLADEVLDYRQRLARFEAALARLTPQRRTVFRMRHIDGKSRQEIAHDLNLSVEAVKKHLVRAMADLTASLGDDLGPARVGIRDNG</sequence>
<comment type="caution">
    <text evidence="7">The sequence shown here is derived from an EMBL/GenBank/DDBJ whole genome shotgun (WGS) entry which is preliminary data.</text>
</comment>
<keyword evidence="3" id="KW-0731">Sigma factor</keyword>
<dbReference type="Proteomes" id="UP001202281">
    <property type="component" value="Unassembled WGS sequence"/>
</dbReference>
<dbReference type="PANTHER" id="PTHR43133">
    <property type="entry name" value="RNA POLYMERASE ECF-TYPE SIGMA FACTO"/>
    <property type="match status" value="1"/>
</dbReference>
<dbReference type="InterPro" id="IPR039425">
    <property type="entry name" value="RNA_pol_sigma-70-like"/>
</dbReference>
<feature type="domain" description="RNA polymerase sigma factor 70 region 4 type 2" evidence="6">
    <location>
        <begin position="101"/>
        <end position="152"/>
    </location>
</feature>
<evidence type="ECO:0000256" key="2">
    <source>
        <dbReference type="ARBA" id="ARBA00023015"/>
    </source>
</evidence>
<dbReference type="InterPro" id="IPR013325">
    <property type="entry name" value="RNA_pol_sigma_r2"/>
</dbReference>
<evidence type="ECO:0000259" key="5">
    <source>
        <dbReference type="Pfam" id="PF04542"/>
    </source>
</evidence>
<evidence type="ECO:0000256" key="3">
    <source>
        <dbReference type="ARBA" id="ARBA00023082"/>
    </source>
</evidence>
<keyword evidence="2" id="KW-0805">Transcription regulation</keyword>
<dbReference type="InterPro" id="IPR014284">
    <property type="entry name" value="RNA_pol_sigma-70_dom"/>
</dbReference>
<dbReference type="Pfam" id="PF08281">
    <property type="entry name" value="Sigma70_r4_2"/>
    <property type="match status" value="1"/>
</dbReference>
<dbReference type="PANTHER" id="PTHR43133:SF63">
    <property type="entry name" value="RNA POLYMERASE SIGMA FACTOR FECI-RELATED"/>
    <property type="match status" value="1"/>
</dbReference>
<dbReference type="SUPFAM" id="SSF88946">
    <property type="entry name" value="Sigma2 domain of RNA polymerase sigma factors"/>
    <property type="match status" value="1"/>
</dbReference>
<reference evidence="7 8" key="1">
    <citation type="submission" date="2022-04" db="EMBL/GenBank/DDBJ databases">
        <title>Identification of a novel bacterium isolated from mangrove sediments.</title>
        <authorList>
            <person name="Pan X."/>
        </authorList>
    </citation>
    <scope>NUCLEOTIDE SEQUENCE [LARGE SCALE GENOMIC DNA]</scope>
    <source>
        <strain evidence="7 8">B2638</strain>
    </source>
</reference>
<dbReference type="Gene3D" id="1.10.10.10">
    <property type="entry name" value="Winged helix-like DNA-binding domain superfamily/Winged helix DNA-binding domain"/>
    <property type="match status" value="1"/>
</dbReference>
<organism evidence="7 8">
    <name type="scientific">Novosphingobium beihaiensis</name>
    <dbReference type="NCBI Taxonomy" id="2930389"/>
    <lineage>
        <taxon>Bacteria</taxon>
        <taxon>Pseudomonadati</taxon>
        <taxon>Pseudomonadota</taxon>
        <taxon>Alphaproteobacteria</taxon>
        <taxon>Sphingomonadales</taxon>
        <taxon>Sphingomonadaceae</taxon>
        <taxon>Novosphingobium</taxon>
    </lineage>
</organism>
<accession>A0ABT0BT34</accession>
<protein>
    <submittedName>
        <fullName evidence="7">Sigma-70 family RNA polymerase sigma factor</fullName>
    </submittedName>
</protein>
<evidence type="ECO:0000313" key="7">
    <source>
        <dbReference type="EMBL" id="MCJ2187829.1"/>
    </source>
</evidence>
<dbReference type="InterPro" id="IPR036388">
    <property type="entry name" value="WH-like_DNA-bd_sf"/>
</dbReference>